<proteinExistence type="predicted"/>
<accession>A0A2P4Z7D1</accession>
<evidence type="ECO:0000313" key="1">
    <source>
        <dbReference type="EMBL" id="PON20180.1"/>
    </source>
</evidence>
<reference evidence="1 2" key="1">
    <citation type="journal article" date="2016" name="Genome Announc.">
        <title>Draft Whole-Genome Sequence of Trichoderma gamsii T6085, a Promising Biocontrol Agent of Fusarium Head Blight on Wheat.</title>
        <authorList>
            <person name="Baroncelli R."/>
            <person name="Zapparata A."/>
            <person name="Piaggeschi G."/>
            <person name="Sarrocco S."/>
            <person name="Vannacci G."/>
        </authorList>
    </citation>
    <scope>NUCLEOTIDE SEQUENCE [LARGE SCALE GENOMIC DNA]</scope>
    <source>
        <strain evidence="1 2">T6085</strain>
    </source>
</reference>
<comment type="caution">
    <text evidence="1">The sequence shown here is derived from an EMBL/GenBank/DDBJ whole genome shotgun (WGS) entry which is preliminary data.</text>
</comment>
<name>A0A2P4Z7D1_9HYPO</name>
<dbReference type="GeneID" id="36347962"/>
<sequence>MGLRQRLKKKIQKAKQLVSEENRYHIINSTPLRKNHIARSRSTPVILRLCEAVTVHCRHWVYENNGCCDQLILTTSCCFRSRR</sequence>
<protein>
    <submittedName>
        <fullName evidence="1">Uncharacterized protein</fullName>
    </submittedName>
</protein>
<dbReference type="AlphaFoldDB" id="A0A2P4Z7D1"/>
<dbReference type="EMBL" id="JPDN02000079">
    <property type="protein sequence ID" value="PON20180.1"/>
    <property type="molecule type" value="Genomic_DNA"/>
</dbReference>
<organism evidence="1 2">
    <name type="scientific">Trichoderma gamsii</name>
    <dbReference type="NCBI Taxonomy" id="398673"/>
    <lineage>
        <taxon>Eukaryota</taxon>
        <taxon>Fungi</taxon>
        <taxon>Dikarya</taxon>
        <taxon>Ascomycota</taxon>
        <taxon>Pezizomycotina</taxon>
        <taxon>Sordariomycetes</taxon>
        <taxon>Hypocreomycetidae</taxon>
        <taxon>Hypocreales</taxon>
        <taxon>Hypocreaceae</taxon>
        <taxon>Trichoderma</taxon>
    </lineage>
</organism>
<dbReference type="Proteomes" id="UP000054821">
    <property type="component" value="Unassembled WGS sequence"/>
</dbReference>
<keyword evidence="2" id="KW-1185">Reference proteome</keyword>
<dbReference type="RefSeq" id="XP_024404319.1">
    <property type="nucleotide sequence ID" value="XM_024550924.1"/>
</dbReference>
<evidence type="ECO:0000313" key="2">
    <source>
        <dbReference type="Proteomes" id="UP000054821"/>
    </source>
</evidence>
<gene>
    <name evidence="1" type="ORF">TGAM01_v210936</name>
</gene>